<evidence type="ECO:0000256" key="1">
    <source>
        <dbReference type="SAM" id="MobiDB-lite"/>
    </source>
</evidence>
<evidence type="ECO:0000313" key="3">
    <source>
        <dbReference type="WBParaSite" id="nRc.2.0.1.t40033-RA"/>
    </source>
</evidence>
<dbReference type="AlphaFoldDB" id="A0A915KQQ7"/>
<sequence length="170" mass="19067">MDGLAQSVRRSLRTQQSAVPNPPETKKFVEKTTSKKSGARTTLIPTHCTITHITQVSAQLAQDAQIVTPSTLTLPQAGLGPQDSVDQAQLSANLAPGNQFQQILDYQRFLRGRLYQYKWTKYKKTLQQSLKTSSIFSFLTSSSSIFGAKLLKRKNRNFFLQRPPKILGNR</sequence>
<name>A0A915KQQ7_ROMCU</name>
<accession>A0A915KQQ7</accession>
<reference evidence="3" key="1">
    <citation type="submission" date="2022-11" db="UniProtKB">
        <authorList>
            <consortium name="WormBaseParasite"/>
        </authorList>
    </citation>
    <scope>IDENTIFICATION</scope>
</reference>
<feature type="region of interest" description="Disordered" evidence="1">
    <location>
        <begin position="1"/>
        <end position="39"/>
    </location>
</feature>
<feature type="compositionally biased region" description="Basic and acidic residues" evidence="1">
    <location>
        <begin position="24"/>
        <end position="33"/>
    </location>
</feature>
<protein>
    <submittedName>
        <fullName evidence="3">Uncharacterized protein</fullName>
    </submittedName>
</protein>
<evidence type="ECO:0000313" key="2">
    <source>
        <dbReference type="Proteomes" id="UP000887565"/>
    </source>
</evidence>
<proteinExistence type="predicted"/>
<dbReference type="WBParaSite" id="nRc.2.0.1.t40033-RA">
    <property type="protein sequence ID" value="nRc.2.0.1.t40033-RA"/>
    <property type="gene ID" value="nRc.2.0.1.g40033"/>
</dbReference>
<organism evidence="2 3">
    <name type="scientific">Romanomermis culicivorax</name>
    <name type="common">Nematode worm</name>
    <dbReference type="NCBI Taxonomy" id="13658"/>
    <lineage>
        <taxon>Eukaryota</taxon>
        <taxon>Metazoa</taxon>
        <taxon>Ecdysozoa</taxon>
        <taxon>Nematoda</taxon>
        <taxon>Enoplea</taxon>
        <taxon>Dorylaimia</taxon>
        <taxon>Mermithida</taxon>
        <taxon>Mermithoidea</taxon>
        <taxon>Mermithidae</taxon>
        <taxon>Romanomermis</taxon>
    </lineage>
</organism>
<dbReference type="Proteomes" id="UP000887565">
    <property type="component" value="Unplaced"/>
</dbReference>
<keyword evidence="2" id="KW-1185">Reference proteome</keyword>